<keyword evidence="6" id="KW-1185">Reference proteome</keyword>
<feature type="domain" description="HTH marR-type" evidence="4">
    <location>
        <begin position="174"/>
        <end position="305"/>
    </location>
</feature>
<sequence length="310" mass="34107">MPVTRTPLHLAVVGYLDHKAEMEYTTSVADLGVFLKANSSVIGPGDDIRLPYTDKRTDQEGELGVVIGRTASHVGADEALGYVFGYTCVLDITVRSGEDRSTRKSSDTFTPPGPWIVTADDIPDPDALDLRCDVGGTTRRPGPRRLPHTPAVPSAGTTSAEDGRNTVARALELHNYVGHLIRRAEQVHTALWYQRVSREITSQQFAVLNALSRDPGIDQRTLARLTSLDRSTVNHIVRRLTDQHHVSQVRDEEDRRRTLLDLTAQGTALLDSLIGPAEAVNERLLDALPGDERQRAVEILRKIATLDSES</sequence>
<dbReference type="RefSeq" id="WP_345622091.1">
    <property type="nucleotide sequence ID" value="NZ_BAABIG010000052.1"/>
</dbReference>
<reference evidence="6" key="1">
    <citation type="journal article" date="2019" name="Int. J. Syst. Evol. Microbiol.">
        <title>The Global Catalogue of Microorganisms (GCM) 10K type strain sequencing project: providing services to taxonomists for standard genome sequencing and annotation.</title>
        <authorList>
            <consortium name="The Broad Institute Genomics Platform"/>
            <consortium name="The Broad Institute Genome Sequencing Center for Infectious Disease"/>
            <person name="Wu L."/>
            <person name="Ma J."/>
        </authorList>
    </citation>
    <scope>NUCLEOTIDE SEQUENCE [LARGE SCALE GENOMIC DNA]</scope>
    <source>
        <strain evidence="6">JCM 18081</strain>
    </source>
</reference>
<dbReference type="InterPro" id="IPR036388">
    <property type="entry name" value="WH-like_DNA-bd_sf"/>
</dbReference>
<dbReference type="InterPro" id="IPR051121">
    <property type="entry name" value="FAH"/>
</dbReference>
<feature type="region of interest" description="Disordered" evidence="3">
    <location>
        <begin position="135"/>
        <end position="162"/>
    </location>
</feature>
<dbReference type="InterPro" id="IPR000835">
    <property type="entry name" value="HTH_MarR-typ"/>
</dbReference>
<dbReference type="PROSITE" id="PS50995">
    <property type="entry name" value="HTH_MARR_2"/>
    <property type="match status" value="1"/>
</dbReference>
<dbReference type="Proteomes" id="UP001501265">
    <property type="component" value="Unassembled WGS sequence"/>
</dbReference>
<evidence type="ECO:0000256" key="1">
    <source>
        <dbReference type="ARBA" id="ARBA00010211"/>
    </source>
</evidence>
<evidence type="ECO:0000256" key="2">
    <source>
        <dbReference type="ARBA" id="ARBA00022723"/>
    </source>
</evidence>
<dbReference type="PANTHER" id="PTHR42796">
    <property type="entry name" value="FUMARYLACETOACETATE HYDROLASE DOMAIN-CONTAINING PROTEIN 2A-RELATED"/>
    <property type="match status" value="1"/>
</dbReference>
<dbReference type="SMART" id="SM00347">
    <property type="entry name" value="HTH_MARR"/>
    <property type="match status" value="1"/>
</dbReference>
<evidence type="ECO:0000259" key="4">
    <source>
        <dbReference type="PROSITE" id="PS50995"/>
    </source>
</evidence>
<dbReference type="SUPFAM" id="SSF46785">
    <property type="entry name" value="Winged helix' DNA-binding domain"/>
    <property type="match status" value="1"/>
</dbReference>
<accession>A0ABP9CK76</accession>
<dbReference type="Gene3D" id="3.90.850.10">
    <property type="entry name" value="Fumarylacetoacetase-like, C-terminal domain"/>
    <property type="match status" value="1"/>
</dbReference>
<evidence type="ECO:0000256" key="3">
    <source>
        <dbReference type="SAM" id="MobiDB-lite"/>
    </source>
</evidence>
<dbReference type="EMBL" id="BAABIG010000052">
    <property type="protein sequence ID" value="GAA4811045.1"/>
    <property type="molecule type" value="Genomic_DNA"/>
</dbReference>
<organism evidence="5 6">
    <name type="scientific">Streptomyces ziwulingensis</name>
    <dbReference type="NCBI Taxonomy" id="1045501"/>
    <lineage>
        <taxon>Bacteria</taxon>
        <taxon>Bacillati</taxon>
        <taxon>Actinomycetota</taxon>
        <taxon>Actinomycetes</taxon>
        <taxon>Kitasatosporales</taxon>
        <taxon>Streptomycetaceae</taxon>
        <taxon>Streptomyces</taxon>
    </lineage>
</organism>
<dbReference type="InterPro" id="IPR011234">
    <property type="entry name" value="Fumarylacetoacetase-like_C"/>
</dbReference>
<comment type="caution">
    <text evidence="5">The sequence shown here is derived from an EMBL/GenBank/DDBJ whole genome shotgun (WGS) entry which is preliminary data.</text>
</comment>
<evidence type="ECO:0000313" key="6">
    <source>
        <dbReference type="Proteomes" id="UP001501265"/>
    </source>
</evidence>
<dbReference type="Pfam" id="PF01557">
    <property type="entry name" value="FAA_hydrolase"/>
    <property type="match status" value="1"/>
</dbReference>
<dbReference type="PANTHER" id="PTHR42796:SF4">
    <property type="entry name" value="FUMARYLACETOACETATE HYDROLASE DOMAIN-CONTAINING PROTEIN 2A"/>
    <property type="match status" value="1"/>
</dbReference>
<dbReference type="Pfam" id="PF12802">
    <property type="entry name" value="MarR_2"/>
    <property type="match status" value="1"/>
</dbReference>
<gene>
    <name evidence="5" type="ORF">GCM10023220_47400</name>
</gene>
<dbReference type="InterPro" id="IPR036663">
    <property type="entry name" value="Fumarylacetoacetase_C_sf"/>
</dbReference>
<name>A0ABP9CK76_9ACTN</name>
<comment type="similarity">
    <text evidence="1">Belongs to the FAH family.</text>
</comment>
<dbReference type="SUPFAM" id="SSF56529">
    <property type="entry name" value="FAH"/>
    <property type="match status" value="1"/>
</dbReference>
<dbReference type="InterPro" id="IPR036390">
    <property type="entry name" value="WH_DNA-bd_sf"/>
</dbReference>
<protein>
    <recommendedName>
        <fullName evidence="4">HTH marR-type domain-containing protein</fullName>
    </recommendedName>
</protein>
<evidence type="ECO:0000313" key="5">
    <source>
        <dbReference type="EMBL" id="GAA4811045.1"/>
    </source>
</evidence>
<keyword evidence="2" id="KW-0479">Metal-binding</keyword>
<dbReference type="Gene3D" id="1.10.10.10">
    <property type="entry name" value="Winged helix-like DNA-binding domain superfamily/Winged helix DNA-binding domain"/>
    <property type="match status" value="1"/>
</dbReference>
<dbReference type="PRINTS" id="PR00598">
    <property type="entry name" value="HTHMARR"/>
</dbReference>
<proteinExistence type="inferred from homology"/>